<protein>
    <recommendedName>
        <fullName evidence="5">DUF2782 domain-containing protein</fullName>
    </recommendedName>
</protein>
<reference evidence="3 4" key="1">
    <citation type="submission" date="2017-04" db="EMBL/GenBank/DDBJ databases">
        <authorList>
            <person name="Afonso C.L."/>
            <person name="Miller P.J."/>
            <person name="Scott M.A."/>
            <person name="Spackman E."/>
            <person name="Goraichik I."/>
            <person name="Dimitrov K.M."/>
            <person name="Suarez D.L."/>
            <person name="Swayne D.E."/>
        </authorList>
    </citation>
    <scope>NUCLEOTIDE SEQUENCE [LARGE SCALE GENOMIC DNA]</scope>
    <source>
        <strain evidence="3 4">DSM 23236</strain>
    </source>
</reference>
<keyword evidence="4" id="KW-1185">Reference proteome</keyword>
<proteinExistence type="predicted"/>
<feature type="signal peptide" evidence="2">
    <location>
        <begin position="1"/>
        <end position="24"/>
    </location>
</feature>
<evidence type="ECO:0008006" key="5">
    <source>
        <dbReference type="Google" id="ProtNLM"/>
    </source>
</evidence>
<dbReference type="STRING" id="1121001.SAMN02745857_01219"/>
<evidence type="ECO:0000256" key="1">
    <source>
        <dbReference type="SAM" id="MobiDB-lite"/>
    </source>
</evidence>
<keyword evidence="2" id="KW-0732">Signal</keyword>
<dbReference type="Proteomes" id="UP000192761">
    <property type="component" value="Unassembled WGS sequence"/>
</dbReference>
<dbReference type="InterPro" id="IPR021357">
    <property type="entry name" value="DUF2782"/>
</dbReference>
<evidence type="ECO:0000256" key="2">
    <source>
        <dbReference type="SAM" id="SignalP"/>
    </source>
</evidence>
<gene>
    <name evidence="3" type="ORF">SAMN02745857_01219</name>
</gene>
<dbReference type="Gene3D" id="2.20.130.30">
    <property type="entry name" value="Protein of unknown function DUF2782"/>
    <property type="match status" value="1"/>
</dbReference>
<dbReference type="AlphaFoldDB" id="A0A1W1XCE8"/>
<accession>A0A1W1XCE8</accession>
<feature type="region of interest" description="Disordered" evidence="1">
    <location>
        <begin position="26"/>
        <end position="50"/>
    </location>
</feature>
<organism evidence="3 4">
    <name type="scientific">Andreprevotia lacus DSM 23236</name>
    <dbReference type="NCBI Taxonomy" id="1121001"/>
    <lineage>
        <taxon>Bacteria</taxon>
        <taxon>Pseudomonadati</taxon>
        <taxon>Pseudomonadota</taxon>
        <taxon>Betaproteobacteria</taxon>
        <taxon>Neisseriales</taxon>
        <taxon>Chitinibacteraceae</taxon>
        <taxon>Andreprevotia</taxon>
    </lineage>
</organism>
<name>A0A1W1XCE8_9NEIS</name>
<sequence length="115" mass="12518">MKKRLLPLVSTLLALGLLAGPLRAADKADVPPPPPIPAGSTTDPNQPEPEVRIIEKGDATIAEYRLKGRLYKIKVTPKIGAPYYLIDSEGKGNFIRSDGLGSPELIVPQWVLFEF</sequence>
<dbReference type="RefSeq" id="WP_084089877.1">
    <property type="nucleotide sequence ID" value="NZ_FWXD01000005.1"/>
</dbReference>
<feature type="chain" id="PRO_5012144958" description="DUF2782 domain-containing protein" evidence="2">
    <location>
        <begin position="25"/>
        <end position="115"/>
    </location>
</feature>
<evidence type="ECO:0000313" key="3">
    <source>
        <dbReference type="EMBL" id="SMC21464.1"/>
    </source>
</evidence>
<dbReference type="Pfam" id="PF11191">
    <property type="entry name" value="DUF2782"/>
    <property type="match status" value="1"/>
</dbReference>
<evidence type="ECO:0000313" key="4">
    <source>
        <dbReference type="Proteomes" id="UP000192761"/>
    </source>
</evidence>
<dbReference type="EMBL" id="FWXD01000005">
    <property type="protein sequence ID" value="SMC21464.1"/>
    <property type="molecule type" value="Genomic_DNA"/>
</dbReference>
<dbReference type="OrthoDB" id="5296182at2"/>